<dbReference type="EC" id="3.2.1.58" evidence="6"/>
<evidence type="ECO:0000256" key="1">
    <source>
        <dbReference type="ARBA" id="ARBA00005641"/>
    </source>
</evidence>
<feature type="signal peptide" evidence="8">
    <location>
        <begin position="1"/>
        <end position="20"/>
    </location>
</feature>
<dbReference type="InterPro" id="IPR001547">
    <property type="entry name" value="Glyco_hydro_5"/>
</dbReference>
<evidence type="ECO:0000256" key="2">
    <source>
        <dbReference type="ARBA" id="ARBA00022801"/>
    </source>
</evidence>
<evidence type="ECO:0000256" key="8">
    <source>
        <dbReference type="SAM" id="SignalP"/>
    </source>
</evidence>
<evidence type="ECO:0000313" key="10">
    <source>
        <dbReference type="EMBL" id="KAH7138356.1"/>
    </source>
</evidence>
<evidence type="ECO:0000256" key="6">
    <source>
        <dbReference type="ARBA" id="ARBA00038929"/>
    </source>
</evidence>
<protein>
    <recommendedName>
        <fullName evidence="6">glucan 1,3-beta-glucosidase</fullName>
        <ecNumber evidence="6">3.2.1.58</ecNumber>
    </recommendedName>
</protein>
<comment type="similarity">
    <text evidence="1 7">Belongs to the glycosyl hydrolase 5 (cellulase A) family.</text>
</comment>
<dbReference type="Proteomes" id="UP000700596">
    <property type="component" value="Unassembled WGS sequence"/>
</dbReference>
<dbReference type="GO" id="GO:0005576">
    <property type="term" value="C:extracellular region"/>
    <property type="evidence" value="ECO:0007669"/>
    <property type="project" value="TreeGrafter"/>
</dbReference>
<dbReference type="PANTHER" id="PTHR31297">
    <property type="entry name" value="GLUCAN ENDO-1,6-BETA-GLUCOSIDASE B"/>
    <property type="match status" value="1"/>
</dbReference>
<reference evidence="10" key="1">
    <citation type="journal article" date="2021" name="Nat. Commun.">
        <title>Genetic determinants of endophytism in the Arabidopsis root mycobiome.</title>
        <authorList>
            <person name="Mesny F."/>
            <person name="Miyauchi S."/>
            <person name="Thiergart T."/>
            <person name="Pickel B."/>
            <person name="Atanasova L."/>
            <person name="Karlsson M."/>
            <person name="Huettel B."/>
            <person name="Barry K.W."/>
            <person name="Haridas S."/>
            <person name="Chen C."/>
            <person name="Bauer D."/>
            <person name="Andreopoulos W."/>
            <person name="Pangilinan J."/>
            <person name="LaButti K."/>
            <person name="Riley R."/>
            <person name="Lipzen A."/>
            <person name="Clum A."/>
            <person name="Drula E."/>
            <person name="Henrissat B."/>
            <person name="Kohler A."/>
            <person name="Grigoriev I.V."/>
            <person name="Martin F.M."/>
            <person name="Hacquard S."/>
        </authorList>
    </citation>
    <scope>NUCLEOTIDE SEQUENCE</scope>
    <source>
        <strain evidence="10">MPI-CAGE-CH-0243</strain>
    </source>
</reference>
<dbReference type="GO" id="GO:0009986">
    <property type="term" value="C:cell surface"/>
    <property type="evidence" value="ECO:0007669"/>
    <property type="project" value="TreeGrafter"/>
</dbReference>
<comment type="caution">
    <text evidence="10">The sequence shown here is derived from an EMBL/GenBank/DDBJ whole genome shotgun (WGS) entry which is preliminary data.</text>
</comment>
<name>A0A9P9EK84_9PLEO</name>
<proteinExistence type="inferred from homology"/>
<evidence type="ECO:0000256" key="5">
    <source>
        <dbReference type="ARBA" id="ARBA00036824"/>
    </source>
</evidence>
<evidence type="ECO:0000313" key="11">
    <source>
        <dbReference type="Proteomes" id="UP000700596"/>
    </source>
</evidence>
<accession>A0A9P9EK84</accession>
<dbReference type="InterPro" id="IPR050386">
    <property type="entry name" value="Glycosyl_hydrolase_5"/>
</dbReference>
<dbReference type="OrthoDB" id="62120at2759"/>
<evidence type="ECO:0000256" key="3">
    <source>
        <dbReference type="ARBA" id="ARBA00023295"/>
    </source>
</evidence>
<dbReference type="FunFam" id="3.20.20.80:FF:000033">
    <property type="entry name" value="Glucan 1,3-beta-glucosidase A"/>
    <property type="match status" value="1"/>
</dbReference>
<gene>
    <name evidence="10" type="ORF">B0J11DRAFT_574345</name>
</gene>
<evidence type="ECO:0000259" key="9">
    <source>
        <dbReference type="Pfam" id="PF00150"/>
    </source>
</evidence>
<dbReference type="GO" id="GO:0004338">
    <property type="term" value="F:glucan exo-1,3-beta-glucosidase activity"/>
    <property type="evidence" value="ECO:0007669"/>
    <property type="project" value="UniProtKB-EC"/>
</dbReference>
<dbReference type="PANTHER" id="PTHR31297:SF8">
    <property type="entry name" value="GLYCOSIDE HYDROLASE FAMILY 5 DOMAIN-CONTAINING PROTEIN"/>
    <property type="match status" value="1"/>
</dbReference>
<feature type="chain" id="PRO_5040135037" description="glucan 1,3-beta-glucosidase" evidence="8">
    <location>
        <begin position="21"/>
        <end position="421"/>
    </location>
</feature>
<evidence type="ECO:0000256" key="4">
    <source>
        <dbReference type="ARBA" id="ARBA00023316"/>
    </source>
</evidence>
<organism evidence="10 11">
    <name type="scientific">Dendryphion nanum</name>
    <dbReference type="NCBI Taxonomy" id="256645"/>
    <lineage>
        <taxon>Eukaryota</taxon>
        <taxon>Fungi</taxon>
        <taxon>Dikarya</taxon>
        <taxon>Ascomycota</taxon>
        <taxon>Pezizomycotina</taxon>
        <taxon>Dothideomycetes</taxon>
        <taxon>Pleosporomycetidae</taxon>
        <taxon>Pleosporales</taxon>
        <taxon>Torulaceae</taxon>
        <taxon>Dendryphion</taxon>
    </lineage>
</organism>
<dbReference type="GO" id="GO:0071555">
    <property type="term" value="P:cell wall organization"/>
    <property type="evidence" value="ECO:0007669"/>
    <property type="project" value="UniProtKB-KW"/>
</dbReference>
<dbReference type="Gene3D" id="3.20.20.80">
    <property type="entry name" value="Glycosidases"/>
    <property type="match status" value="1"/>
</dbReference>
<keyword evidence="11" id="KW-1185">Reference proteome</keyword>
<dbReference type="EMBL" id="JAGMWT010000001">
    <property type="protein sequence ID" value="KAH7138356.1"/>
    <property type="molecule type" value="Genomic_DNA"/>
</dbReference>
<dbReference type="AlphaFoldDB" id="A0A9P9EK84"/>
<keyword evidence="8" id="KW-0732">Signal</keyword>
<dbReference type="SUPFAM" id="SSF51445">
    <property type="entry name" value="(Trans)glycosidases"/>
    <property type="match status" value="1"/>
</dbReference>
<keyword evidence="2 7" id="KW-0378">Hydrolase</keyword>
<comment type="catalytic activity">
    <reaction evidence="5">
        <text>Successive hydrolysis of beta-D-glucose units from the non-reducing ends of (1-&gt;3)-beta-D-glucans, releasing alpha-glucose.</text>
        <dbReference type="EC" id="3.2.1.58"/>
    </reaction>
</comment>
<evidence type="ECO:0000256" key="7">
    <source>
        <dbReference type="RuleBase" id="RU361153"/>
    </source>
</evidence>
<keyword evidence="3 7" id="KW-0326">Glycosidase</keyword>
<keyword evidence="4" id="KW-0961">Cell wall biogenesis/degradation</keyword>
<dbReference type="InterPro" id="IPR017853">
    <property type="entry name" value="GH"/>
</dbReference>
<feature type="domain" description="Glycoside hydrolase family 5" evidence="9">
    <location>
        <begin position="93"/>
        <end position="316"/>
    </location>
</feature>
<dbReference type="GO" id="GO:0009251">
    <property type="term" value="P:glucan catabolic process"/>
    <property type="evidence" value="ECO:0007669"/>
    <property type="project" value="TreeGrafter"/>
</dbReference>
<dbReference type="Pfam" id="PF00150">
    <property type="entry name" value="Cellulase"/>
    <property type="match status" value="1"/>
</dbReference>
<sequence>MLFQHILSTALVLVLGTALAAPTVNKRGVAFKWGSEKIRGVNIGGWLVLEPWITPSLFDKLNRDDIVDEYTLGEKLGSERALEILKPHWDSWATWQDFKKIKDSGFNVVRIPIGFWAYDTFGTPYVSGAAPYLDAAIDWARSLGLKVMVDLHGAPGSQNGFDNSGQRMEKPTWTNGDTVKQTLQVLKTISEKYARTEYQDVVIGIQLLNEPMMPKLNSDVVRQFYRDGFYQVRDVSDTTVIIHDGFVSPSSWNGFLTPSDNNAQNVAVDHHEYQVFTPSLVSMDPWEHRQQVCNAAGGYSGADKWTFVGEWTGAMTDCAKYLNGKGIGARYDGQHPDMNWKVGDGCTFHNDVSQWPQAYKDDTRGYIEAQMTAFERKTQGWVWWNFKTEGASEWDAFRLIDAGVFPQPLDSRKFDMICSNL</sequence>